<evidence type="ECO:0000256" key="2">
    <source>
        <dbReference type="ARBA" id="ARBA00005947"/>
    </source>
</evidence>
<dbReference type="GO" id="GO:0004407">
    <property type="term" value="F:histone deacetylase activity"/>
    <property type="evidence" value="ECO:0007669"/>
    <property type="project" value="TreeGrafter"/>
</dbReference>
<evidence type="ECO:0000256" key="5">
    <source>
        <dbReference type="ARBA" id="ARBA00022833"/>
    </source>
</evidence>
<dbReference type="PANTHER" id="PTHR10625">
    <property type="entry name" value="HISTONE DEACETYLASE HDAC1-RELATED"/>
    <property type="match status" value="1"/>
</dbReference>
<organism evidence="7 8">
    <name type="scientific">Enhygromyxa salina</name>
    <dbReference type="NCBI Taxonomy" id="215803"/>
    <lineage>
        <taxon>Bacteria</taxon>
        <taxon>Pseudomonadati</taxon>
        <taxon>Myxococcota</taxon>
        <taxon>Polyangia</taxon>
        <taxon>Nannocystales</taxon>
        <taxon>Nannocystaceae</taxon>
        <taxon>Enhygromyxa</taxon>
    </lineage>
</organism>
<evidence type="ECO:0000259" key="6">
    <source>
        <dbReference type="Pfam" id="PF00850"/>
    </source>
</evidence>
<dbReference type="SUPFAM" id="SSF52768">
    <property type="entry name" value="Arginase/deacetylase"/>
    <property type="match status" value="1"/>
</dbReference>
<dbReference type="AlphaFoldDB" id="A0A2S9XRP3"/>
<dbReference type="EMBL" id="PVNK01000168">
    <property type="protein sequence ID" value="PRP95533.1"/>
    <property type="molecule type" value="Genomic_DNA"/>
</dbReference>
<reference evidence="7 8" key="1">
    <citation type="submission" date="2018-03" db="EMBL/GenBank/DDBJ databases">
        <title>Draft Genome Sequences of the Obligatory Marine Myxobacteria Enhygromyxa salina SWB005.</title>
        <authorList>
            <person name="Poehlein A."/>
            <person name="Moghaddam J.A."/>
            <person name="Harms H."/>
            <person name="Alanjari M."/>
            <person name="Koenig G.M."/>
            <person name="Daniel R."/>
            <person name="Schaeberle T.F."/>
        </authorList>
    </citation>
    <scope>NUCLEOTIDE SEQUENCE [LARGE SCALE GENOMIC DNA]</scope>
    <source>
        <strain evidence="7 8">SWB005</strain>
    </source>
</reference>
<dbReference type="CDD" id="cd10001">
    <property type="entry name" value="HDAC_classII_APAH"/>
    <property type="match status" value="1"/>
</dbReference>
<sequence>MAVPARPRTPVFFNELQLEFKPRYEWAFGEKITHPETTARAESILAAVGQAHEDFDIRVPAPIPASALRGLHSMQLLNLYAAAEQLPGDKDFHPTVFPKLKRGEGDPTNIHQAGAYCFDSGTPLNAQTLSAATWSAACARAAATTLRKGTKLAYALSRPPGHHAQRDLFGGYCYFNNAGIAAKTLRRSGRVVVLDIDFHHGNGTQDLFLRDDKVLTISLHGDPREYFPFFCGYASEVGEGRGRGHNINLVLESEIDGAHYLAAFEAHALPAIELFEPDYLVLAAGLDTYERDPIGNFKLTTEDFFRLGERIGAIGLPVAAIQEGGYYAAHLGRNAVALLRGLRAGLGLAD</sequence>
<keyword evidence="5" id="KW-0862">Zinc</keyword>
<dbReference type="Pfam" id="PF00850">
    <property type="entry name" value="Hist_deacetyl"/>
    <property type="match status" value="1"/>
</dbReference>
<evidence type="ECO:0000256" key="3">
    <source>
        <dbReference type="ARBA" id="ARBA00022723"/>
    </source>
</evidence>
<comment type="cofactor">
    <cofactor evidence="1">
        <name>Zn(2+)</name>
        <dbReference type="ChEBI" id="CHEBI:29105"/>
    </cofactor>
</comment>
<dbReference type="InterPro" id="IPR023696">
    <property type="entry name" value="Ureohydrolase_dom_sf"/>
</dbReference>
<evidence type="ECO:0000313" key="7">
    <source>
        <dbReference type="EMBL" id="PRP95533.1"/>
    </source>
</evidence>
<dbReference type="PRINTS" id="PR01270">
    <property type="entry name" value="HDASUPER"/>
</dbReference>
<feature type="domain" description="Histone deacetylase" evidence="6">
    <location>
        <begin position="34"/>
        <end position="341"/>
    </location>
</feature>
<keyword evidence="4 7" id="KW-0378">Hydrolase</keyword>
<dbReference type="InterPro" id="IPR037138">
    <property type="entry name" value="His_deacetylse_dom_sf"/>
</dbReference>
<evidence type="ECO:0000256" key="1">
    <source>
        <dbReference type="ARBA" id="ARBA00001947"/>
    </source>
</evidence>
<dbReference type="GO" id="GO:0016787">
    <property type="term" value="F:hydrolase activity"/>
    <property type="evidence" value="ECO:0007669"/>
    <property type="project" value="UniProtKB-KW"/>
</dbReference>
<dbReference type="PANTHER" id="PTHR10625:SF17">
    <property type="entry name" value="HISTONE DEACETYLASE 8"/>
    <property type="match status" value="1"/>
</dbReference>
<accession>A0A2S9XRP3</accession>
<dbReference type="Gene3D" id="3.40.800.20">
    <property type="entry name" value="Histone deacetylase domain"/>
    <property type="match status" value="1"/>
</dbReference>
<dbReference type="OrthoDB" id="9808367at2"/>
<dbReference type="GO" id="GO:0046872">
    <property type="term" value="F:metal ion binding"/>
    <property type="evidence" value="ECO:0007669"/>
    <property type="project" value="UniProtKB-KW"/>
</dbReference>
<keyword evidence="8" id="KW-1185">Reference proteome</keyword>
<comment type="similarity">
    <text evidence="2">Belongs to the histone deacetylase family.</text>
</comment>
<dbReference type="GO" id="GO:0040029">
    <property type="term" value="P:epigenetic regulation of gene expression"/>
    <property type="evidence" value="ECO:0007669"/>
    <property type="project" value="TreeGrafter"/>
</dbReference>
<evidence type="ECO:0000313" key="8">
    <source>
        <dbReference type="Proteomes" id="UP000237968"/>
    </source>
</evidence>
<dbReference type="InterPro" id="IPR023801">
    <property type="entry name" value="His_deacetylse_dom"/>
</dbReference>
<keyword evidence="3" id="KW-0479">Metal-binding</keyword>
<comment type="caution">
    <text evidence="7">The sequence shown here is derived from an EMBL/GenBank/DDBJ whole genome shotgun (WGS) entry which is preliminary data.</text>
</comment>
<gene>
    <name evidence="7" type="primary">aphA</name>
    <name evidence="7" type="ORF">ENSA5_38160</name>
</gene>
<name>A0A2S9XRP3_9BACT</name>
<dbReference type="Proteomes" id="UP000237968">
    <property type="component" value="Unassembled WGS sequence"/>
</dbReference>
<evidence type="ECO:0000256" key="4">
    <source>
        <dbReference type="ARBA" id="ARBA00022801"/>
    </source>
</evidence>
<proteinExistence type="inferred from homology"/>
<protein>
    <submittedName>
        <fullName evidence="7">Acetylpolyamine aminohydrolase</fullName>
    </submittedName>
</protein>
<dbReference type="InterPro" id="IPR000286">
    <property type="entry name" value="HDACs"/>
</dbReference>